<dbReference type="Proteomes" id="UP001152888">
    <property type="component" value="Unassembled WGS sequence"/>
</dbReference>
<dbReference type="AlphaFoldDB" id="A0A9P0NXF4"/>
<gene>
    <name evidence="1" type="ORF">ACAOBT_LOCUS3784</name>
</gene>
<evidence type="ECO:0000313" key="1">
    <source>
        <dbReference type="EMBL" id="CAH1960766.1"/>
    </source>
</evidence>
<evidence type="ECO:0000313" key="2">
    <source>
        <dbReference type="Proteomes" id="UP001152888"/>
    </source>
</evidence>
<comment type="caution">
    <text evidence="1">The sequence shown here is derived from an EMBL/GenBank/DDBJ whole genome shotgun (WGS) entry which is preliminary data.</text>
</comment>
<protein>
    <submittedName>
        <fullName evidence="1">Uncharacterized protein</fullName>
    </submittedName>
</protein>
<organism evidence="1 2">
    <name type="scientific">Acanthoscelides obtectus</name>
    <name type="common">Bean weevil</name>
    <name type="synonym">Bruchus obtectus</name>
    <dbReference type="NCBI Taxonomy" id="200917"/>
    <lineage>
        <taxon>Eukaryota</taxon>
        <taxon>Metazoa</taxon>
        <taxon>Ecdysozoa</taxon>
        <taxon>Arthropoda</taxon>
        <taxon>Hexapoda</taxon>
        <taxon>Insecta</taxon>
        <taxon>Pterygota</taxon>
        <taxon>Neoptera</taxon>
        <taxon>Endopterygota</taxon>
        <taxon>Coleoptera</taxon>
        <taxon>Polyphaga</taxon>
        <taxon>Cucujiformia</taxon>
        <taxon>Chrysomeloidea</taxon>
        <taxon>Chrysomelidae</taxon>
        <taxon>Bruchinae</taxon>
        <taxon>Bruchini</taxon>
        <taxon>Acanthoscelides</taxon>
    </lineage>
</organism>
<dbReference type="EMBL" id="CAKOFQ010006689">
    <property type="protein sequence ID" value="CAH1960766.1"/>
    <property type="molecule type" value="Genomic_DNA"/>
</dbReference>
<keyword evidence="2" id="KW-1185">Reference proteome</keyword>
<name>A0A9P0NXF4_ACAOB</name>
<sequence>MSVKDNLFAWIFKCPFLSHFGEETSRGSMAEGSIGRIFIRRRHANV</sequence>
<proteinExistence type="predicted"/>
<reference evidence="1" key="1">
    <citation type="submission" date="2022-03" db="EMBL/GenBank/DDBJ databases">
        <authorList>
            <person name="Sayadi A."/>
        </authorList>
    </citation>
    <scope>NUCLEOTIDE SEQUENCE</scope>
</reference>
<accession>A0A9P0NXF4</accession>